<organism evidence="1 2">
    <name type="scientific">Hebeloma cylindrosporum</name>
    <dbReference type="NCBI Taxonomy" id="76867"/>
    <lineage>
        <taxon>Eukaryota</taxon>
        <taxon>Fungi</taxon>
        <taxon>Dikarya</taxon>
        <taxon>Basidiomycota</taxon>
        <taxon>Agaricomycotina</taxon>
        <taxon>Agaricomycetes</taxon>
        <taxon>Agaricomycetidae</taxon>
        <taxon>Agaricales</taxon>
        <taxon>Agaricineae</taxon>
        <taxon>Hymenogastraceae</taxon>
        <taxon>Hebeloma</taxon>
    </lineage>
</organism>
<dbReference type="InterPro" id="IPR036691">
    <property type="entry name" value="Endo/exonu/phosph_ase_sf"/>
</dbReference>
<dbReference type="AlphaFoldDB" id="A0A0C3C4K6"/>
<dbReference type="OrthoDB" id="416119at2759"/>
<dbReference type="Proteomes" id="UP000053424">
    <property type="component" value="Unassembled WGS sequence"/>
</dbReference>
<keyword evidence="2" id="KW-1185">Reference proteome</keyword>
<evidence type="ECO:0000313" key="2">
    <source>
        <dbReference type="Proteomes" id="UP000053424"/>
    </source>
</evidence>
<dbReference type="HOGENOM" id="CLU_049840_2_1_1"/>
<dbReference type="Gene3D" id="3.60.10.10">
    <property type="entry name" value="Endonuclease/exonuclease/phosphatase"/>
    <property type="match status" value="1"/>
</dbReference>
<dbReference type="EMBL" id="KN831787">
    <property type="protein sequence ID" value="KIM39174.1"/>
    <property type="molecule type" value="Genomic_DNA"/>
</dbReference>
<sequence>MPWQGDSVINILAIYAPNTPQENAAFWSELSDKWEPGGLPIPDVMLGDFNMVEEAIDRLPPHRDNAQATSKLTNFKQMHTLQDGWRRCNTTELAFSFTQDATQSRSRIDHICLEPHL</sequence>
<gene>
    <name evidence="1" type="ORF">M413DRAFT_29721</name>
</gene>
<evidence type="ECO:0000313" key="1">
    <source>
        <dbReference type="EMBL" id="KIM39174.1"/>
    </source>
</evidence>
<reference evidence="1 2" key="1">
    <citation type="submission" date="2014-04" db="EMBL/GenBank/DDBJ databases">
        <authorList>
            <consortium name="DOE Joint Genome Institute"/>
            <person name="Kuo A."/>
            <person name="Gay G."/>
            <person name="Dore J."/>
            <person name="Kohler A."/>
            <person name="Nagy L.G."/>
            <person name="Floudas D."/>
            <person name="Copeland A."/>
            <person name="Barry K.W."/>
            <person name="Cichocki N."/>
            <person name="Veneault-Fourrey C."/>
            <person name="LaButti K."/>
            <person name="Lindquist E.A."/>
            <person name="Lipzen A."/>
            <person name="Lundell T."/>
            <person name="Morin E."/>
            <person name="Murat C."/>
            <person name="Sun H."/>
            <person name="Tunlid A."/>
            <person name="Henrissat B."/>
            <person name="Grigoriev I.V."/>
            <person name="Hibbett D.S."/>
            <person name="Martin F."/>
            <person name="Nordberg H.P."/>
            <person name="Cantor M.N."/>
            <person name="Hua S.X."/>
        </authorList>
    </citation>
    <scope>NUCLEOTIDE SEQUENCE [LARGE SCALE GENOMIC DNA]</scope>
    <source>
        <strain evidence="2">h7</strain>
    </source>
</reference>
<dbReference type="SUPFAM" id="SSF56219">
    <property type="entry name" value="DNase I-like"/>
    <property type="match status" value="1"/>
</dbReference>
<proteinExistence type="predicted"/>
<reference evidence="2" key="2">
    <citation type="submission" date="2015-01" db="EMBL/GenBank/DDBJ databases">
        <title>Evolutionary Origins and Diversification of the Mycorrhizal Mutualists.</title>
        <authorList>
            <consortium name="DOE Joint Genome Institute"/>
            <consortium name="Mycorrhizal Genomics Consortium"/>
            <person name="Kohler A."/>
            <person name="Kuo A."/>
            <person name="Nagy L.G."/>
            <person name="Floudas D."/>
            <person name="Copeland A."/>
            <person name="Barry K.W."/>
            <person name="Cichocki N."/>
            <person name="Veneault-Fourrey C."/>
            <person name="LaButti K."/>
            <person name="Lindquist E.A."/>
            <person name="Lipzen A."/>
            <person name="Lundell T."/>
            <person name="Morin E."/>
            <person name="Murat C."/>
            <person name="Riley R."/>
            <person name="Ohm R."/>
            <person name="Sun H."/>
            <person name="Tunlid A."/>
            <person name="Henrissat B."/>
            <person name="Grigoriev I.V."/>
            <person name="Hibbett D.S."/>
            <person name="Martin F."/>
        </authorList>
    </citation>
    <scope>NUCLEOTIDE SEQUENCE [LARGE SCALE GENOMIC DNA]</scope>
    <source>
        <strain evidence="2">h7</strain>
    </source>
</reference>
<protein>
    <recommendedName>
        <fullName evidence="3">Endonuclease/exonuclease/phosphatase domain-containing protein</fullName>
    </recommendedName>
</protein>
<accession>A0A0C3C4K6</accession>
<name>A0A0C3C4K6_HEBCY</name>
<evidence type="ECO:0008006" key="3">
    <source>
        <dbReference type="Google" id="ProtNLM"/>
    </source>
</evidence>